<dbReference type="AlphaFoldDB" id="A0A4R2BV68"/>
<dbReference type="SUPFAM" id="SSF46785">
    <property type="entry name" value="Winged helix' DNA-binding domain"/>
    <property type="match status" value="1"/>
</dbReference>
<dbReference type="InterPro" id="IPR005119">
    <property type="entry name" value="LysR_subst-bd"/>
</dbReference>
<dbReference type="GO" id="GO:0043565">
    <property type="term" value="F:sequence-specific DNA binding"/>
    <property type="evidence" value="ECO:0007669"/>
    <property type="project" value="TreeGrafter"/>
</dbReference>
<reference evidence="6 7" key="1">
    <citation type="submission" date="2019-03" db="EMBL/GenBank/DDBJ databases">
        <title>Genomic Encyclopedia of Type Strains, Phase IV (KMG-V): Genome sequencing to study the core and pangenomes of soil and plant-associated prokaryotes.</title>
        <authorList>
            <person name="Whitman W."/>
        </authorList>
    </citation>
    <scope>NUCLEOTIDE SEQUENCE [LARGE SCALE GENOMIC DNA]</scope>
    <source>
        <strain evidence="6 7">23C40</strain>
    </source>
</reference>
<dbReference type="GO" id="GO:0003700">
    <property type="term" value="F:DNA-binding transcription factor activity"/>
    <property type="evidence" value="ECO:0007669"/>
    <property type="project" value="InterPro"/>
</dbReference>
<dbReference type="GO" id="GO:0006351">
    <property type="term" value="P:DNA-templated transcription"/>
    <property type="evidence" value="ECO:0007669"/>
    <property type="project" value="TreeGrafter"/>
</dbReference>
<dbReference type="InterPro" id="IPR000847">
    <property type="entry name" value="LysR_HTH_N"/>
</dbReference>
<dbReference type="Proteomes" id="UP000295043">
    <property type="component" value="Unassembled WGS sequence"/>
</dbReference>
<keyword evidence="3 6" id="KW-0238">DNA-binding</keyword>
<dbReference type="PANTHER" id="PTHR30537">
    <property type="entry name" value="HTH-TYPE TRANSCRIPTIONAL REGULATOR"/>
    <property type="match status" value="1"/>
</dbReference>
<keyword evidence="2" id="KW-0805">Transcription regulation</keyword>
<accession>A0A4R2BV68</accession>
<dbReference type="PROSITE" id="PS50931">
    <property type="entry name" value="HTH_LYSR"/>
    <property type="match status" value="1"/>
</dbReference>
<dbReference type="EMBL" id="SLVU01000009">
    <property type="protein sequence ID" value="TCN29954.1"/>
    <property type="molecule type" value="Genomic_DNA"/>
</dbReference>
<keyword evidence="4" id="KW-0804">Transcription</keyword>
<evidence type="ECO:0000313" key="6">
    <source>
        <dbReference type="EMBL" id="TCN29954.1"/>
    </source>
</evidence>
<evidence type="ECO:0000259" key="5">
    <source>
        <dbReference type="PROSITE" id="PS50931"/>
    </source>
</evidence>
<evidence type="ECO:0000256" key="4">
    <source>
        <dbReference type="ARBA" id="ARBA00023163"/>
    </source>
</evidence>
<name>A0A4R2BV68_9HYPH</name>
<dbReference type="Gene3D" id="3.40.190.290">
    <property type="match status" value="1"/>
</dbReference>
<dbReference type="SUPFAM" id="SSF53850">
    <property type="entry name" value="Periplasmic binding protein-like II"/>
    <property type="match status" value="1"/>
</dbReference>
<dbReference type="InterPro" id="IPR036388">
    <property type="entry name" value="WH-like_DNA-bd_sf"/>
</dbReference>
<dbReference type="CDD" id="cd08422">
    <property type="entry name" value="PBP2_CrgA_like"/>
    <property type="match status" value="1"/>
</dbReference>
<dbReference type="Pfam" id="PF03466">
    <property type="entry name" value="LysR_substrate"/>
    <property type="match status" value="1"/>
</dbReference>
<dbReference type="FunFam" id="1.10.10.10:FF:000001">
    <property type="entry name" value="LysR family transcriptional regulator"/>
    <property type="match status" value="1"/>
</dbReference>
<proteinExistence type="inferred from homology"/>
<feature type="domain" description="HTH lysR-type" evidence="5">
    <location>
        <begin position="25"/>
        <end position="81"/>
    </location>
</feature>
<sequence length="318" mass="34258">MDGLVVGGLSWTYRPQLQTMTAMANLNDFTFFVHVVDHGGFAPAARALNVPKSTLSKRVAVLEKNLGVRLINRTSRRFAVTETGEDFYRHAAAMLVVAEAAENVIRGRLAEPSGAVRITASVPTAQLSLAPLLPELALAYPKLRVVLHATDRFVDIVQEGFDMAVRDHFAPLPDSGLVQRRVGSQSKLLVAAPAYLQERGVPARAEALQEHDGLMTSLTSQGWTVEHQDGTIVQVSPNPRFVADESRVLLAAALAGLGITALPGTLCQEEIASGALVHILPEWTAGKVTTTILMPHRRGQLPSVRATIDFIAERLGDG</sequence>
<dbReference type="InterPro" id="IPR058163">
    <property type="entry name" value="LysR-type_TF_proteobact-type"/>
</dbReference>
<dbReference type="InterPro" id="IPR036390">
    <property type="entry name" value="WH_DNA-bd_sf"/>
</dbReference>
<gene>
    <name evidence="6" type="ORF">EV184_109263</name>
</gene>
<comment type="caution">
    <text evidence="6">The sequence shown here is derived from an EMBL/GenBank/DDBJ whole genome shotgun (WGS) entry which is preliminary data.</text>
</comment>
<organism evidence="6 7">
    <name type="scientific">Sinorhizobium americanum</name>
    <dbReference type="NCBI Taxonomy" id="194963"/>
    <lineage>
        <taxon>Bacteria</taxon>
        <taxon>Pseudomonadati</taxon>
        <taxon>Pseudomonadota</taxon>
        <taxon>Alphaproteobacteria</taxon>
        <taxon>Hyphomicrobiales</taxon>
        <taxon>Rhizobiaceae</taxon>
        <taxon>Sinorhizobium/Ensifer group</taxon>
        <taxon>Sinorhizobium</taxon>
    </lineage>
</organism>
<dbReference type="Gene3D" id="1.10.10.10">
    <property type="entry name" value="Winged helix-like DNA-binding domain superfamily/Winged helix DNA-binding domain"/>
    <property type="match status" value="1"/>
</dbReference>
<dbReference type="PANTHER" id="PTHR30537:SF31">
    <property type="entry name" value="TRANSCRIPTIONAL REGULATOR, LYSR FAMILY"/>
    <property type="match status" value="1"/>
</dbReference>
<dbReference type="Pfam" id="PF00126">
    <property type="entry name" value="HTH_1"/>
    <property type="match status" value="1"/>
</dbReference>
<evidence type="ECO:0000256" key="2">
    <source>
        <dbReference type="ARBA" id="ARBA00023015"/>
    </source>
</evidence>
<evidence type="ECO:0000313" key="7">
    <source>
        <dbReference type="Proteomes" id="UP000295043"/>
    </source>
</evidence>
<comment type="similarity">
    <text evidence="1">Belongs to the LysR transcriptional regulatory family.</text>
</comment>
<protein>
    <submittedName>
        <fullName evidence="6">DNA-binding transcriptional LysR family regulator</fullName>
    </submittedName>
</protein>
<evidence type="ECO:0000256" key="3">
    <source>
        <dbReference type="ARBA" id="ARBA00023125"/>
    </source>
</evidence>
<evidence type="ECO:0000256" key="1">
    <source>
        <dbReference type="ARBA" id="ARBA00009437"/>
    </source>
</evidence>